<keyword evidence="2" id="KW-0804">Transcription</keyword>
<evidence type="ECO:0000313" key="4">
    <source>
        <dbReference type="EMBL" id="HJB39907.1"/>
    </source>
</evidence>
<dbReference type="AlphaFoldDB" id="A0A9D2M2D5"/>
<dbReference type="GO" id="GO:0005524">
    <property type="term" value="F:ATP binding"/>
    <property type="evidence" value="ECO:0007669"/>
    <property type="project" value="UniProtKB-UniRule"/>
</dbReference>
<keyword evidence="2" id="KW-0547">Nucleotide-binding</keyword>
<gene>
    <name evidence="2" type="primary">birA</name>
    <name evidence="4" type="ORF">H9943_05865</name>
</gene>
<evidence type="ECO:0000313" key="5">
    <source>
        <dbReference type="Proteomes" id="UP000824209"/>
    </source>
</evidence>
<feature type="DNA-binding region" description="H-T-H motif" evidence="2">
    <location>
        <begin position="22"/>
        <end position="41"/>
    </location>
</feature>
<reference evidence="4" key="2">
    <citation type="submission" date="2021-04" db="EMBL/GenBank/DDBJ databases">
        <authorList>
            <person name="Gilroy R."/>
        </authorList>
    </citation>
    <scope>NUCLEOTIDE SEQUENCE</scope>
    <source>
        <strain evidence="4">ChiBcec8-14828</strain>
    </source>
</reference>
<dbReference type="HAMAP" id="MF_00978">
    <property type="entry name" value="Bifunct_BirA"/>
    <property type="match status" value="1"/>
</dbReference>
<protein>
    <recommendedName>
        <fullName evidence="2">Bifunctional ligase/repressor BirA</fullName>
    </recommendedName>
    <alternativeName>
        <fullName evidence="2">Biotin--[acetyl-CoA-carboxylase] ligase</fullName>
        <ecNumber evidence="2">6.3.4.15</ecNumber>
    </alternativeName>
    <alternativeName>
        <fullName evidence="2">Biotin--protein ligase</fullName>
    </alternativeName>
    <alternativeName>
        <fullName evidence="2">Biotin-[acetyl-CoA carboxylase] synthetase</fullName>
    </alternativeName>
</protein>
<feature type="binding site" evidence="2">
    <location>
        <position position="184"/>
    </location>
    <ligand>
        <name>biotin</name>
        <dbReference type="ChEBI" id="CHEBI:57586"/>
    </ligand>
</feature>
<accession>A0A9D2M2D5</accession>
<dbReference type="InterPro" id="IPR013196">
    <property type="entry name" value="HTH_11"/>
</dbReference>
<dbReference type="NCBIfam" id="TIGR00121">
    <property type="entry name" value="birA_ligase"/>
    <property type="match status" value="1"/>
</dbReference>
<feature type="binding site" evidence="2">
    <location>
        <begin position="90"/>
        <end position="92"/>
    </location>
    <ligand>
        <name>biotin</name>
        <dbReference type="ChEBI" id="CHEBI:57586"/>
    </ligand>
</feature>
<evidence type="ECO:0000256" key="1">
    <source>
        <dbReference type="ARBA" id="ARBA00022598"/>
    </source>
</evidence>
<dbReference type="GO" id="GO:0005737">
    <property type="term" value="C:cytoplasm"/>
    <property type="evidence" value="ECO:0007669"/>
    <property type="project" value="TreeGrafter"/>
</dbReference>
<dbReference type="PANTHER" id="PTHR12835:SF5">
    <property type="entry name" value="BIOTIN--PROTEIN LIGASE"/>
    <property type="match status" value="1"/>
</dbReference>
<comment type="caution">
    <text evidence="2">Lacks conserved residue(s) required for the propagation of feature annotation.</text>
</comment>
<keyword evidence="2" id="KW-0092">Biotin</keyword>
<dbReference type="GO" id="GO:0004077">
    <property type="term" value="F:biotin--[biotin carboxyl-carrier protein] ligase activity"/>
    <property type="evidence" value="ECO:0007669"/>
    <property type="project" value="UniProtKB-UniRule"/>
</dbReference>
<dbReference type="EMBL" id="DWYA01000054">
    <property type="protein sequence ID" value="HJB39907.1"/>
    <property type="molecule type" value="Genomic_DNA"/>
</dbReference>
<dbReference type="InterPro" id="IPR004408">
    <property type="entry name" value="Biotin_CoA_COase_ligase"/>
</dbReference>
<dbReference type="InterPro" id="IPR036388">
    <property type="entry name" value="WH-like_DNA-bd_sf"/>
</dbReference>
<dbReference type="InterPro" id="IPR004143">
    <property type="entry name" value="BPL_LPL_catalytic"/>
</dbReference>
<comment type="caution">
    <text evidence="4">The sequence shown here is derived from an EMBL/GenBank/DDBJ whole genome shotgun (WGS) entry which is preliminary data.</text>
</comment>
<keyword evidence="2" id="KW-0067">ATP-binding</keyword>
<dbReference type="SUPFAM" id="SSF55681">
    <property type="entry name" value="Class II aaRS and biotin synthetases"/>
    <property type="match status" value="1"/>
</dbReference>
<dbReference type="GO" id="GO:0006355">
    <property type="term" value="P:regulation of DNA-templated transcription"/>
    <property type="evidence" value="ECO:0007669"/>
    <property type="project" value="UniProtKB-UniRule"/>
</dbReference>
<keyword evidence="2" id="KW-0238">DNA-binding</keyword>
<dbReference type="Proteomes" id="UP000824209">
    <property type="component" value="Unassembled WGS sequence"/>
</dbReference>
<feature type="binding site" evidence="2">
    <location>
        <position position="114"/>
    </location>
    <ligand>
        <name>biotin</name>
        <dbReference type="ChEBI" id="CHEBI:57586"/>
    </ligand>
</feature>
<keyword evidence="1 2" id="KW-0436">Ligase</keyword>
<proteinExistence type="inferred from homology"/>
<keyword evidence="2" id="KW-0678">Repressor</keyword>
<dbReference type="InterPro" id="IPR030855">
    <property type="entry name" value="Bifunct_BirA"/>
</dbReference>
<comment type="similarity">
    <text evidence="2">Belongs to the biotin--protein ligase family.</text>
</comment>
<dbReference type="PROSITE" id="PS51733">
    <property type="entry name" value="BPL_LPL_CATALYTIC"/>
    <property type="match status" value="1"/>
</dbReference>
<dbReference type="InterPro" id="IPR036390">
    <property type="entry name" value="WH_DNA-bd_sf"/>
</dbReference>
<dbReference type="GO" id="GO:0003677">
    <property type="term" value="F:DNA binding"/>
    <property type="evidence" value="ECO:0007669"/>
    <property type="project" value="UniProtKB-UniRule"/>
</dbReference>
<name>A0A9D2M2D5_9FIRM</name>
<dbReference type="Pfam" id="PF08279">
    <property type="entry name" value="HTH_11"/>
    <property type="match status" value="1"/>
</dbReference>
<dbReference type="Pfam" id="PF03099">
    <property type="entry name" value="BPL_LplA_LipB"/>
    <property type="match status" value="1"/>
</dbReference>
<dbReference type="EC" id="6.3.4.15" evidence="2"/>
<evidence type="ECO:0000259" key="3">
    <source>
        <dbReference type="PROSITE" id="PS51733"/>
    </source>
</evidence>
<keyword evidence="2" id="KW-0805">Transcription regulation</keyword>
<dbReference type="Gene3D" id="3.30.930.10">
    <property type="entry name" value="Bira Bifunctional Protein, Domain 2"/>
    <property type="match status" value="1"/>
</dbReference>
<dbReference type="GO" id="GO:0009249">
    <property type="term" value="P:protein lipoylation"/>
    <property type="evidence" value="ECO:0007669"/>
    <property type="project" value="UniProtKB-ARBA"/>
</dbReference>
<comment type="function">
    <text evidence="2">Acts both as a biotin--[acetyl-CoA-carboxylase] ligase and a repressor.</text>
</comment>
<dbReference type="InterPro" id="IPR045864">
    <property type="entry name" value="aa-tRNA-synth_II/BPL/LPL"/>
</dbReference>
<feature type="domain" description="BPL/LPL catalytic" evidence="3">
    <location>
        <begin position="67"/>
        <end position="259"/>
    </location>
</feature>
<evidence type="ECO:0000256" key="2">
    <source>
        <dbReference type="HAMAP-Rule" id="MF_00978"/>
    </source>
</evidence>
<comment type="catalytic activity">
    <reaction evidence="2">
        <text>biotin + L-lysyl-[protein] + ATP = N(6)-biotinyl-L-lysyl-[protein] + AMP + diphosphate + H(+)</text>
        <dbReference type="Rhea" id="RHEA:11756"/>
        <dbReference type="Rhea" id="RHEA-COMP:9752"/>
        <dbReference type="Rhea" id="RHEA-COMP:10505"/>
        <dbReference type="ChEBI" id="CHEBI:15378"/>
        <dbReference type="ChEBI" id="CHEBI:29969"/>
        <dbReference type="ChEBI" id="CHEBI:30616"/>
        <dbReference type="ChEBI" id="CHEBI:33019"/>
        <dbReference type="ChEBI" id="CHEBI:57586"/>
        <dbReference type="ChEBI" id="CHEBI:83144"/>
        <dbReference type="ChEBI" id="CHEBI:456215"/>
        <dbReference type="EC" id="6.3.4.15"/>
    </reaction>
</comment>
<dbReference type="GO" id="GO:0016740">
    <property type="term" value="F:transferase activity"/>
    <property type="evidence" value="ECO:0007669"/>
    <property type="project" value="UniProtKB-ARBA"/>
</dbReference>
<dbReference type="SUPFAM" id="SSF46785">
    <property type="entry name" value="Winged helix' DNA-binding domain"/>
    <property type="match status" value="1"/>
</dbReference>
<dbReference type="Gene3D" id="1.10.10.10">
    <property type="entry name" value="Winged helix-like DNA-binding domain superfamily/Winged helix DNA-binding domain"/>
    <property type="match status" value="1"/>
</dbReference>
<reference evidence="4" key="1">
    <citation type="journal article" date="2021" name="PeerJ">
        <title>Extensive microbial diversity within the chicken gut microbiome revealed by metagenomics and culture.</title>
        <authorList>
            <person name="Gilroy R."/>
            <person name="Ravi A."/>
            <person name="Getino M."/>
            <person name="Pursley I."/>
            <person name="Horton D.L."/>
            <person name="Alikhan N.F."/>
            <person name="Baker D."/>
            <person name="Gharbi K."/>
            <person name="Hall N."/>
            <person name="Watson M."/>
            <person name="Adriaenssens E.M."/>
            <person name="Foster-Nyarko E."/>
            <person name="Jarju S."/>
            <person name="Secka A."/>
            <person name="Antonio M."/>
            <person name="Oren A."/>
            <person name="Chaudhuri R.R."/>
            <person name="La Ragione R."/>
            <person name="Hildebrand F."/>
            <person name="Pallen M.J."/>
        </authorList>
    </citation>
    <scope>NUCLEOTIDE SEQUENCE</scope>
    <source>
        <strain evidence="4">ChiBcec8-14828</strain>
    </source>
</reference>
<organism evidence="4 5">
    <name type="scientific">Candidatus Ruthenibacterium avium</name>
    <dbReference type="NCBI Taxonomy" id="2838751"/>
    <lineage>
        <taxon>Bacteria</taxon>
        <taxon>Bacillati</taxon>
        <taxon>Bacillota</taxon>
        <taxon>Clostridia</taxon>
        <taxon>Eubacteriales</taxon>
        <taxon>Oscillospiraceae</taxon>
        <taxon>Ruthenibacterium</taxon>
    </lineage>
</organism>
<dbReference type="PANTHER" id="PTHR12835">
    <property type="entry name" value="BIOTIN PROTEIN LIGASE"/>
    <property type="match status" value="1"/>
</dbReference>
<sequence length="320" mass="34755">MASTKEEILSLLEQAGQQGVSGQHLAQQLGVSRTAVWKAIARLKEEGCQIEAAPNRGYRLCAKQPTYCAANVQRLRRIEAPVKEYDAIDSTNAAAKEMAQSGAPHGTAVFAHHQTAGMGRRGRSFFSPEGGLYLSVILRGLPGMESAALLTAAAAVAVCRAVQTVYETHLLVKWVNDLYNAEYKKCGGILTQAAVDLEGGGLEYAIVGVGLNVAPPPQGFPEELREIAGAILTQPQPQRMSELTACLADEISGISTWMNDPAWLEEYRARNFLPGREIWLERSGKRTPAKALRILDDARLLVETPQGQETLSFEEVSVRL</sequence>